<protein>
    <recommendedName>
        <fullName evidence="4 5">Large ribosomal subunit protein bL28</fullName>
    </recommendedName>
</protein>
<proteinExistence type="inferred from homology"/>
<keyword evidence="3 5" id="KW-0687">Ribonucleoprotein</keyword>
<evidence type="ECO:0000313" key="6">
    <source>
        <dbReference type="EMBL" id="MFC3863182.1"/>
    </source>
</evidence>
<dbReference type="InterPro" id="IPR037147">
    <property type="entry name" value="Ribosomal_bL28_sf"/>
</dbReference>
<evidence type="ECO:0000256" key="1">
    <source>
        <dbReference type="ARBA" id="ARBA00008760"/>
    </source>
</evidence>
<evidence type="ECO:0000256" key="3">
    <source>
        <dbReference type="ARBA" id="ARBA00023274"/>
    </source>
</evidence>
<evidence type="ECO:0000313" key="7">
    <source>
        <dbReference type="Proteomes" id="UP001595748"/>
    </source>
</evidence>
<keyword evidence="7" id="KW-1185">Reference proteome</keyword>
<dbReference type="EMBL" id="JBHRZF010000234">
    <property type="protein sequence ID" value="MFC3863182.1"/>
    <property type="molecule type" value="Genomic_DNA"/>
</dbReference>
<gene>
    <name evidence="5 6" type="primary">rpmB</name>
    <name evidence="6" type="ORF">ACFOPQ_20680</name>
</gene>
<sequence length="81" mass="8892">MSRECYLTGKKNKVVNSVIRRGKARADGGVGRKVTGVTKRTQRANLHKKTIREKGQVKSVWLSTNALRTLAKGGFPGVELV</sequence>
<evidence type="ECO:0000256" key="5">
    <source>
        <dbReference type="HAMAP-Rule" id="MF_00373"/>
    </source>
</evidence>
<dbReference type="GO" id="GO:0005840">
    <property type="term" value="C:ribosome"/>
    <property type="evidence" value="ECO:0007669"/>
    <property type="project" value="UniProtKB-KW"/>
</dbReference>
<organism evidence="6 7">
    <name type="scientific">Deinococcus antarcticus</name>
    <dbReference type="NCBI Taxonomy" id="1298767"/>
    <lineage>
        <taxon>Bacteria</taxon>
        <taxon>Thermotogati</taxon>
        <taxon>Deinococcota</taxon>
        <taxon>Deinococci</taxon>
        <taxon>Deinococcales</taxon>
        <taxon>Deinococcaceae</taxon>
        <taxon>Deinococcus</taxon>
    </lineage>
</organism>
<dbReference type="RefSeq" id="WP_380081115.1">
    <property type="nucleotide sequence ID" value="NZ_JBHRZF010000234.1"/>
</dbReference>
<dbReference type="SUPFAM" id="SSF143800">
    <property type="entry name" value="L28p-like"/>
    <property type="match status" value="1"/>
</dbReference>
<dbReference type="InterPro" id="IPR034704">
    <property type="entry name" value="Ribosomal_bL28/bL31-like_sf"/>
</dbReference>
<dbReference type="InterPro" id="IPR026569">
    <property type="entry name" value="Ribosomal_bL28"/>
</dbReference>
<keyword evidence="2 5" id="KW-0689">Ribosomal protein</keyword>
<comment type="caution">
    <text evidence="6">The sequence shown here is derived from an EMBL/GenBank/DDBJ whole genome shotgun (WGS) entry which is preliminary data.</text>
</comment>
<dbReference type="PANTHER" id="PTHR39080:SF1">
    <property type="entry name" value="LARGE RIBOSOMAL SUBUNIT PROTEIN BL28A"/>
    <property type="match status" value="1"/>
</dbReference>
<dbReference type="NCBIfam" id="TIGR00009">
    <property type="entry name" value="L28"/>
    <property type="match status" value="1"/>
</dbReference>
<evidence type="ECO:0000256" key="2">
    <source>
        <dbReference type="ARBA" id="ARBA00022980"/>
    </source>
</evidence>
<dbReference type="Gene3D" id="2.20.150.30">
    <property type="match status" value="1"/>
</dbReference>
<comment type="similarity">
    <text evidence="1 5">Belongs to the bacterial ribosomal protein bL28 family.</text>
</comment>
<dbReference type="InterPro" id="IPR001383">
    <property type="entry name" value="Ribosomal_bL28_bact-type"/>
</dbReference>
<dbReference type="HAMAP" id="MF_00373">
    <property type="entry name" value="Ribosomal_bL28"/>
    <property type="match status" value="1"/>
</dbReference>
<name>A0ABV8ABR7_9DEIO</name>
<dbReference type="Gene3D" id="2.30.170.40">
    <property type="entry name" value="Ribosomal protein L28/L24"/>
    <property type="match status" value="1"/>
</dbReference>
<reference evidence="7" key="1">
    <citation type="journal article" date="2019" name="Int. J. Syst. Evol. Microbiol.">
        <title>The Global Catalogue of Microorganisms (GCM) 10K type strain sequencing project: providing services to taxonomists for standard genome sequencing and annotation.</title>
        <authorList>
            <consortium name="The Broad Institute Genomics Platform"/>
            <consortium name="The Broad Institute Genome Sequencing Center for Infectious Disease"/>
            <person name="Wu L."/>
            <person name="Ma J."/>
        </authorList>
    </citation>
    <scope>NUCLEOTIDE SEQUENCE [LARGE SCALE GENOMIC DNA]</scope>
    <source>
        <strain evidence="7">CCTCC AB 2013263</strain>
    </source>
</reference>
<dbReference type="PANTHER" id="PTHR39080">
    <property type="entry name" value="50S RIBOSOMAL PROTEIN L28"/>
    <property type="match status" value="1"/>
</dbReference>
<accession>A0ABV8ABR7</accession>
<evidence type="ECO:0000256" key="4">
    <source>
        <dbReference type="ARBA" id="ARBA00035174"/>
    </source>
</evidence>
<dbReference type="Pfam" id="PF00830">
    <property type="entry name" value="Ribosomal_L28"/>
    <property type="match status" value="1"/>
</dbReference>
<dbReference type="Proteomes" id="UP001595748">
    <property type="component" value="Unassembled WGS sequence"/>
</dbReference>
<dbReference type="InterPro" id="IPR050096">
    <property type="entry name" value="Bacterial_rp_bL28"/>
</dbReference>